<evidence type="ECO:0000256" key="1">
    <source>
        <dbReference type="SAM" id="Phobius"/>
    </source>
</evidence>
<keyword evidence="3" id="KW-0418">Kinase</keyword>
<feature type="transmembrane region" description="Helical" evidence="1">
    <location>
        <begin position="39"/>
        <end position="63"/>
    </location>
</feature>
<evidence type="ECO:0000313" key="4">
    <source>
        <dbReference type="Proteomes" id="UP001596043"/>
    </source>
</evidence>
<accession>A0ABV9HSX3</accession>
<dbReference type="Gene3D" id="3.30.565.10">
    <property type="entry name" value="Histidine kinase-like ATPase, C-terminal domain"/>
    <property type="match status" value="1"/>
</dbReference>
<keyword evidence="1" id="KW-0472">Membrane</keyword>
<feature type="transmembrane region" description="Helical" evidence="1">
    <location>
        <begin position="12"/>
        <end position="33"/>
    </location>
</feature>
<reference evidence="4" key="1">
    <citation type="journal article" date="2019" name="Int. J. Syst. Evol. Microbiol.">
        <title>The Global Catalogue of Microorganisms (GCM) 10K type strain sequencing project: providing services to taxonomists for standard genome sequencing and annotation.</title>
        <authorList>
            <consortium name="The Broad Institute Genomics Platform"/>
            <consortium name="The Broad Institute Genome Sequencing Center for Infectious Disease"/>
            <person name="Wu L."/>
            <person name="Ma J."/>
        </authorList>
    </citation>
    <scope>NUCLEOTIDE SEQUENCE [LARGE SCALE GENOMIC DNA]</scope>
    <source>
        <strain evidence="4">YJ-61-S</strain>
    </source>
</reference>
<keyword evidence="1" id="KW-0812">Transmembrane</keyword>
<dbReference type="InterPro" id="IPR036890">
    <property type="entry name" value="HATPase_C_sf"/>
</dbReference>
<evidence type="ECO:0000313" key="3">
    <source>
        <dbReference type="EMBL" id="MFC4632359.1"/>
    </source>
</evidence>
<keyword evidence="1" id="KW-1133">Transmembrane helix</keyword>
<dbReference type="Proteomes" id="UP001596043">
    <property type="component" value="Unassembled WGS sequence"/>
</dbReference>
<dbReference type="GO" id="GO:0004673">
    <property type="term" value="F:protein histidine kinase activity"/>
    <property type="evidence" value="ECO:0007669"/>
    <property type="project" value="UniProtKB-EC"/>
</dbReference>
<evidence type="ECO:0000259" key="2">
    <source>
        <dbReference type="Pfam" id="PF06580"/>
    </source>
</evidence>
<sequence length="348" mass="40842">MLKSVIKEVRFIPLHLALWIGVWLFYTYFFSYGSQNEDFVFWFSTSLLPVTAAITYFISYLLIPKYLIAKKYVQFSLYLFYTLICSVYLILIITFVNLVFLSDFSIRNMPLLTRNVVFVLILVYLVVSVLCFVQLLRHNHKTSNRNKELENKLLEGKLMLKQKELYLLKQQIHPHFLFNTLNTVYGFALKGSKETPDLILKLSNLLDYILNQIEKPLVPLTEEVKHIEAYIGLERVRFRDTLRIQFTKDIQKEIQIPPMLFIAFVENAFKHGTPIHGFLDIEMQLSTTKTHLLFSIQNTLQAASNSSESHGIGLENTRKRLESLYPNQYTLSQTKEEHHYKVQLEIQL</sequence>
<dbReference type="InterPro" id="IPR010559">
    <property type="entry name" value="Sig_transdc_His_kin_internal"/>
</dbReference>
<keyword evidence="4" id="KW-1185">Reference proteome</keyword>
<protein>
    <submittedName>
        <fullName evidence="3">Sensor histidine kinase</fullName>
        <ecNumber evidence="3">2.7.13.3</ecNumber>
    </submittedName>
</protein>
<feature type="domain" description="Signal transduction histidine kinase internal region" evidence="2">
    <location>
        <begin position="164"/>
        <end position="241"/>
    </location>
</feature>
<feature type="transmembrane region" description="Helical" evidence="1">
    <location>
        <begin position="116"/>
        <end position="136"/>
    </location>
</feature>
<name>A0ABV9HSX3_9FLAO</name>
<gene>
    <name evidence="3" type="ORF">ACFO3O_00455</name>
</gene>
<dbReference type="EMBL" id="JBHSFV010000001">
    <property type="protein sequence ID" value="MFC4632359.1"/>
    <property type="molecule type" value="Genomic_DNA"/>
</dbReference>
<keyword evidence="3" id="KW-0808">Transferase</keyword>
<feature type="transmembrane region" description="Helical" evidence="1">
    <location>
        <begin position="75"/>
        <end position="96"/>
    </location>
</feature>
<dbReference type="Pfam" id="PF06580">
    <property type="entry name" value="His_kinase"/>
    <property type="match status" value="1"/>
</dbReference>
<proteinExistence type="predicted"/>
<comment type="caution">
    <text evidence="3">The sequence shown here is derived from an EMBL/GenBank/DDBJ whole genome shotgun (WGS) entry which is preliminary data.</text>
</comment>
<dbReference type="PANTHER" id="PTHR34220:SF7">
    <property type="entry name" value="SENSOR HISTIDINE KINASE YPDA"/>
    <property type="match status" value="1"/>
</dbReference>
<organism evidence="3 4">
    <name type="scientific">Dokdonia ponticola</name>
    <dbReference type="NCBI Taxonomy" id="2041041"/>
    <lineage>
        <taxon>Bacteria</taxon>
        <taxon>Pseudomonadati</taxon>
        <taxon>Bacteroidota</taxon>
        <taxon>Flavobacteriia</taxon>
        <taxon>Flavobacteriales</taxon>
        <taxon>Flavobacteriaceae</taxon>
        <taxon>Dokdonia</taxon>
    </lineage>
</organism>
<dbReference type="EC" id="2.7.13.3" evidence="3"/>
<dbReference type="PANTHER" id="PTHR34220">
    <property type="entry name" value="SENSOR HISTIDINE KINASE YPDA"/>
    <property type="match status" value="1"/>
</dbReference>
<dbReference type="InterPro" id="IPR050640">
    <property type="entry name" value="Bact_2-comp_sensor_kinase"/>
</dbReference>